<organism evidence="2 3">
    <name type="scientific">Paxillus involutus ATCC 200175</name>
    <dbReference type="NCBI Taxonomy" id="664439"/>
    <lineage>
        <taxon>Eukaryota</taxon>
        <taxon>Fungi</taxon>
        <taxon>Dikarya</taxon>
        <taxon>Basidiomycota</taxon>
        <taxon>Agaricomycotina</taxon>
        <taxon>Agaricomycetes</taxon>
        <taxon>Agaricomycetidae</taxon>
        <taxon>Boletales</taxon>
        <taxon>Paxilineae</taxon>
        <taxon>Paxillaceae</taxon>
        <taxon>Paxillus</taxon>
    </lineage>
</organism>
<evidence type="ECO:0000313" key="3">
    <source>
        <dbReference type="Proteomes" id="UP000053647"/>
    </source>
</evidence>
<dbReference type="EMBL" id="KN819342">
    <property type="protein sequence ID" value="KIJ14553.1"/>
    <property type="molecule type" value="Genomic_DNA"/>
</dbReference>
<dbReference type="Proteomes" id="UP000053647">
    <property type="component" value="Unassembled WGS sequence"/>
</dbReference>
<name>A0A0C9TWB9_PAXIN</name>
<reference evidence="2 3" key="1">
    <citation type="submission" date="2014-06" db="EMBL/GenBank/DDBJ databases">
        <authorList>
            <consortium name="DOE Joint Genome Institute"/>
            <person name="Kuo A."/>
            <person name="Kohler A."/>
            <person name="Nagy L.G."/>
            <person name="Floudas D."/>
            <person name="Copeland A."/>
            <person name="Barry K.W."/>
            <person name="Cichocki N."/>
            <person name="Veneault-Fourrey C."/>
            <person name="LaButti K."/>
            <person name="Lindquist E.A."/>
            <person name="Lipzen A."/>
            <person name="Lundell T."/>
            <person name="Morin E."/>
            <person name="Murat C."/>
            <person name="Sun H."/>
            <person name="Tunlid A."/>
            <person name="Henrissat B."/>
            <person name="Grigoriev I.V."/>
            <person name="Hibbett D.S."/>
            <person name="Martin F."/>
            <person name="Nordberg H.P."/>
            <person name="Cantor M.N."/>
            <person name="Hua S.X."/>
        </authorList>
    </citation>
    <scope>NUCLEOTIDE SEQUENCE [LARGE SCALE GENOMIC DNA]</scope>
    <source>
        <strain evidence="2 3">ATCC 200175</strain>
    </source>
</reference>
<accession>A0A0C9TWB9</accession>
<evidence type="ECO:0000313" key="2">
    <source>
        <dbReference type="EMBL" id="KIJ14553.1"/>
    </source>
</evidence>
<feature type="compositionally biased region" description="Polar residues" evidence="1">
    <location>
        <begin position="99"/>
        <end position="111"/>
    </location>
</feature>
<keyword evidence="3" id="KW-1185">Reference proteome</keyword>
<dbReference type="AlphaFoldDB" id="A0A0C9TWB9"/>
<reference evidence="3" key="2">
    <citation type="submission" date="2015-01" db="EMBL/GenBank/DDBJ databases">
        <title>Evolutionary Origins and Diversification of the Mycorrhizal Mutualists.</title>
        <authorList>
            <consortium name="DOE Joint Genome Institute"/>
            <consortium name="Mycorrhizal Genomics Consortium"/>
            <person name="Kohler A."/>
            <person name="Kuo A."/>
            <person name="Nagy L.G."/>
            <person name="Floudas D."/>
            <person name="Copeland A."/>
            <person name="Barry K.W."/>
            <person name="Cichocki N."/>
            <person name="Veneault-Fourrey C."/>
            <person name="LaButti K."/>
            <person name="Lindquist E.A."/>
            <person name="Lipzen A."/>
            <person name="Lundell T."/>
            <person name="Morin E."/>
            <person name="Murat C."/>
            <person name="Riley R."/>
            <person name="Ohm R."/>
            <person name="Sun H."/>
            <person name="Tunlid A."/>
            <person name="Henrissat B."/>
            <person name="Grigoriev I.V."/>
            <person name="Hibbett D.S."/>
            <person name="Martin F."/>
        </authorList>
    </citation>
    <scope>NUCLEOTIDE SEQUENCE [LARGE SCALE GENOMIC DNA]</scope>
    <source>
        <strain evidence="3">ATCC 200175</strain>
    </source>
</reference>
<dbReference type="HOGENOM" id="CLU_1907321_0_0_1"/>
<sequence length="133" mass="14866">MSTTGGYPLRQARMLGTTEKYTPSSWAELCKLERVIATPQREVVEFVGFVEPEKVNGKEKKDKDESWAKLSRRISVTVGLTKNSKGHRRRSKEEKKEWNGTSTPPAATSASEVPEAAQVIHMTFCGAVKKRTI</sequence>
<protein>
    <submittedName>
        <fullName evidence="2">Uncharacterized protein</fullName>
    </submittedName>
</protein>
<gene>
    <name evidence="2" type="ORF">PAXINDRAFT_12655</name>
</gene>
<feature type="region of interest" description="Disordered" evidence="1">
    <location>
        <begin position="79"/>
        <end position="114"/>
    </location>
</feature>
<evidence type="ECO:0000256" key="1">
    <source>
        <dbReference type="SAM" id="MobiDB-lite"/>
    </source>
</evidence>
<proteinExistence type="predicted"/>